<reference evidence="2" key="1">
    <citation type="journal article" date="2022" name="Mol. Ecol. Resour.">
        <title>The genomes of chicory, endive, great burdock and yacon provide insights into Asteraceae palaeo-polyploidization history and plant inulin production.</title>
        <authorList>
            <person name="Fan W."/>
            <person name="Wang S."/>
            <person name="Wang H."/>
            <person name="Wang A."/>
            <person name="Jiang F."/>
            <person name="Liu H."/>
            <person name="Zhao H."/>
            <person name="Xu D."/>
            <person name="Zhang Y."/>
        </authorList>
    </citation>
    <scope>NUCLEOTIDE SEQUENCE [LARGE SCALE GENOMIC DNA]</scope>
    <source>
        <strain evidence="2">cv. Punajuju</strain>
    </source>
</reference>
<protein>
    <submittedName>
        <fullName evidence="1">Uncharacterized protein</fullName>
    </submittedName>
</protein>
<keyword evidence="2" id="KW-1185">Reference proteome</keyword>
<organism evidence="1 2">
    <name type="scientific">Cichorium intybus</name>
    <name type="common">Chicory</name>
    <dbReference type="NCBI Taxonomy" id="13427"/>
    <lineage>
        <taxon>Eukaryota</taxon>
        <taxon>Viridiplantae</taxon>
        <taxon>Streptophyta</taxon>
        <taxon>Embryophyta</taxon>
        <taxon>Tracheophyta</taxon>
        <taxon>Spermatophyta</taxon>
        <taxon>Magnoliopsida</taxon>
        <taxon>eudicotyledons</taxon>
        <taxon>Gunneridae</taxon>
        <taxon>Pentapetalae</taxon>
        <taxon>asterids</taxon>
        <taxon>campanulids</taxon>
        <taxon>Asterales</taxon>
        <taxon>Asteraceae</taxon>
        <taxon>Cichorioideae</taxon>
        <taxon>Cichorieae</taxon>
        <taxon>Cichoriinae</taxon>
        <taxon>Cichorium</taxon>
    </lineage>
</organism>
<reference evidence="1 2" key="2">
    <citation type="journal article" date="2022" name="Mol. Ecol. Resour.">
        <title>The genomes of chicory, endive, great burdock and yacon provide insights into Asteraceae paleo-polyploidization history and plant inulin production.</title>
        <authorList>
            <person name="Fan W."/>
            <person name="Wang S."/>
            <person name="Wang H."/>
            <person name="Wang A."/>
            <person name="Jiang F."/>
            <person name="Liu H."/>
            <person name="Zhao H."/>
            <person name="Xu D."/>
            <person name="Zhang Y."/>
        </authorList>
    </citation>
    <scope>NUCLEOTIDE SEQUENCE [LARGE SCALE GENOMIC DNA]</scope>
    <source>
        <strain evidence="2">cv. Punajuju</strain>
        <tissue evidence="1">Leaves</tissue>
    </source>
</reference>
<sequence>MVAFIFFFTATLLAVATTAAFSSPTYASAFVFPKFPLPKLSMEAFIRITSIPDEFGLPELLVGGDVKLRDVEDGGPVTLKQENDRQAKSSVIALVKSTTMYNKRSRLYNKRSTNVPYFSDWEKSLYLQGNVSPLQCDFHSQQVYSVALQGLEILKEYSLDDSTTVIHTIPIKAIEASPLVIKKSARA</sequence>
<evidence type="ECO:0000313" key="2">
    <source>
        <dbReference type="Proteomes" id="UP001055811"/>
    </source>
</evidence>
<comment type="caution">
    <text evidence="1">The sequence shown here is derived from an EMBL/GenBank/DDBJ whole genome shotgun (WGS) entry which is preliminary data.</text>
</comment>
<proteinExistence type="predicted"/>
<accession>A0ACB8YUW4</accession>
<dbReference type="Proteomes" id="UP001055811">
    <property type="component" value="Linkage Group LG09"/>
</dbReference>
<gene>
    <name evidence="1" type="ORF">L2E82_47194</name>
</gene>
<name>A0ACB8YUW4_CICIN</name>
<dbReference type="EMBL" id="CM042017">
    <property type="protein sequence ID" value="KAI3689241.1"/>
    <property type="molecule type" value="Genomic_DNA"/>
</dbReference>
<evidence type="ECO:0000313" key="1">
    <source>
        <dbReference type="EMBL" id="KAI3689241.1"/>
    </source>
</evidence>